<organism evidence="2 3">
    <name type="scientific">Nephila pilipes</name>
    <name type="common">Giant wood spider</name>
    <name type="synonym">Nephila maculata</name>
    <dbReference type="NCBI Taxonomy" id="299642"/>
    <lineage>
        <taxon>Eukaryota</taxon>
        <taxon>Metazoa</taxon>
        <taxon>Ecdysozoa</taxon>
        <taxon>Arthropoda</taxon>
        <taxon>Chelicerata</taxon>
        <taxon>Arachnida</taxon>
        <taxon>Araneae</taxon>
        <taxon>Araneomorphae</taxon>
        <taxon>Entelegynae</taxon>
        <taxon>Araneoidea</taxon>
        <taxon>Nephilidae</taxon>
        <taxon>Nephila</taxon>
    </lineage>
</organism>
<protein>
    <submittedName>
        <fullName evidence="2">Uncharacterized protein</fullName>
    </submittedName>
</protein>
<keyword evidence="1" id="KW-0812">Transmembrane</keyword>
<feature type="transmembrane region" description="Helical" evidence="1">
    <location>
        <begin position="21"/>
        <end position="42"/>
    </location>
</feature>
<evidence type="ECO:0000313" key="2">
    <source>
        <dbReference type="EMBL" id="GFS78817.1"/>
    </source>
</evidence>
<dbReference type="Proteomes" id="UP000887013">
    <property type="component" value="Unassembled WGS sequence"/>
</dbReference>
<accession>A0A8X6MUP0</accession>
<dbReference type="AlphaFoldDB" id="A0A8X6MUP0"/>
<keyword evidence="1" id="KW-1133">Transmembrane helix</keyword>
<dbReference type="OrthoDB" id="6496945at2759"/>
<keyword evidence="3" id="KW-1185">Reference proteome</keyword>
<reference evidence="2" key="1">
    <citation type="submission" date="2020-08" db="EMBL/GenBank/DDBJ databases">
        <title>Multicomponent nature underlies the extraordinary mechanical properties of spider dragline silk.</title>
        <authorList>
            <person name="Kono N."/>
            <person name="Nakamura H."/>
            <person name="Mori M."/>
            <person name="Yoshida Y."/>
            <person name="Ohtoshi R."/>
            <person name="Malay A.D."/>
            <person name="Moran D.A.P."/>
            <person name="Tomita M."/>
            <person name="Numata K."/>
            <person name="Arakawa K."/>
        </authorList>
    </citation>
    <scope>NUCLEOTIDE SEQUENCE</scope>
</reference>
<proteinExistence type="predicted"/>
<keyword evidence="1" id="KW-0472">Membrane</keyword>
<evidence type="ECO:0000256" key="1">
    <source>
        <dbReference type="SAM" id="Phobius"/>
    </source>
</evidence>
<gene>
    <name evidence="2" type="primary">AVEN_87213_1</name>
    <name evidence="2" type="ORF">NPIL_325501</name>
</gene>
<sequence length="145" mass="16403">MLVGAIFLSKPKRKHSQLFSVGTMQTVFCYLLMICVVAGASVPEALRSFLFSGNNEDQPAVLQNREEEDAGDRLARLQSSIEEAQRNYDQGDFSRYMMTEPVQEAQCYVELQVVQREPGRCIRLGGQVPACQTKDYVHINYKECS</sequence>
<evidence type="ECO:0000313" key="3">
    <source>
        <dbReference type="Proteomes" id="UP000887013"/>
    </source>
</evidence>
<comment type="caution">
    <text evidence="2">The sequence shown here is derived from an EMBL/GenBank/DDBJ whole genome shotgun (WGS) entry which is preliminary data.</text>
</comment>
<name>A0A8X6MUP0_NEPPI</name>
<dbReference type="EMBL" id="BMAW01051129">
    <property type="protein sequence ID" value="GFS78817.1"/>
    <property type="molecule type" value="Genomic_DNA"/>
</dbReference>